<feature type="non-terminal residue" evidence="18">
    <location>
        <position position="1"/>
    </location>
</feature>
<dbReference type="Proteomes" id="UP000094527">
    <property type="component" value="Unassembled WGS sequence"/>
</dbReference>
<keyword evidence="8" id="KW-0863">Zinc-finger</keyword>
<feature type="compositionally biased region" description="Basic and acidic residues" evidence="16">
    <location>
        <begin position="101"/>
        <end position="115"/>
    </location>
</feature>
<keyword evidence="12" id="KW-0067">ATP-binding</keyword>
<keyword evidence="7" id="KW-0547">Nucleotide-binding</keyword>
<dbReference type="GO" id="GO:1902975">
    <property type="term" value="P:mitotic DNA replication initiation"/>
    <property type="evidence" value="ECO:0007669"/>
    <property type="project" value="TreeGrafter"/>
</dbReference>
<dbReference type="SUPFAM" id="SSF52540">
    <property type="entry name" value="P-loop containing nucleoside triphosphate hydrolases"/>
    <property type="match status" value="1"/>
</dbReference>
<evidence type="ECO:0000256" key="7">
    <source>
        <dbReference type="ARBA" id="ARBA00022741"/>
    </source>
</evidence>
<dbReference type="PROSITE" id="PS00847">
    <property type="entry name" value="MCM_1"/>
    <property type="match status" value="1"/>
</dbReference>
<dbReference type="InterPro" id="IPR031327">
    <property type="entry name" value="MCM"/>
</dbReference>
<keyword evidence="9" id="KW-0378">Hydrolase</keyword>
<protein>
    <recommendedName>
        <fullName evidence="4">DNA replication licensing factor MCM2</fullName>
        <ecNumber evidence="3">3.6.4.12</ecNumber>
    </recommendedName>
</protein>
<dbReference type="PANTHER" id="PTHR11630:SF44">
    <property type="entry name" value="DNA REPLICATION LICENSING FACTOR MCM2"/>
    <property type="match status" value="1"/>
</dbReference>
<organism evidence="18 19">
    <name type="scientific">Orchesella cincta</name>
    <name type="common">Springtail</name>
    <name type="synonym">Podura cincta</name>
    <dbReference type="NCBI Taxonomy" id="48709"/>
    <lineage>
        <taxon>Eukaryota</taxon>
        <taxon>Metazoa</taxon>
        <taxon>Ecdysozoa</taxon>
        <taxon>Arthropoda</taxon>
        <taxon>Hexapoda</taxon>
        <taxon>Collembola</taxon>
        <taxon>Entomobryomorpha</taxon>
        <taxon>Entomobryoidea</taxon>
        <taxon>Orchesellidae</taxon>
        <taxon>Orchesellinae</taxon>
        <taxon>Orchesella</taxon>
    </lineage>
</organism>
<evidence type="ECO:0000256" key="13">
    <source>
        <dbReference type="ARBA" id="ARBA00023125"/>
    </source>
</evidence>
<feature type="compositionally biased region" description="Acidic residues" evidence="16">
    <location>
        <begin position="723"/>
        <end position="733"/>
    </location>
</feature>
<dbReference type="AlphaFoldDB" id="A0A1D2N0B2"/>
<dbReference type="InterPro" id="IPR008045">
    <property type="entry name" value="MCM2"/>
</dbReference>
<gene>
    <name evidence="18" type="ORF">Ocin01_08332</name>
</gene>
<dbReference type="EMBL" id="LJIJ01000362">
    <property type="protein sequence ID" value="ODM98345.1"/>
    <property type="molecule type" value="Genomic_DNA"/>
</dbReference>
<keyword evidence="14" id="KW-0539">Nucleus</keyword>
<dbReference type="Pfam" id="PF12619">
    <property type="entry name" value="MCM2_N"/>
    <property type="match status" value="1"/>
</dbReference>
<keyword evidence="15" id="KW-0131">Cell cycle</keyword>
<evidence type="ECO:0000313" key="18">
    <source>
        <dbReference type="EMBL" id="ODM98345.1"/>
    </source>
</evidence>
<dbReference type="GO" id="GO:0008270">
    <property type="term" value="F:zinc ion binding"/>
    <property type="evidence" value="ECO:0007669"/>
    <property type="project" value="UniProtKB-KW"/>
</dbReference>
<dbReference type="Gene3D" id="2.20.28.10">
    <property type="match status" value="1"/>
</dbReference>
<dbReference type="GO" id="GO:0005524">
    <property type="term" value="F:ATP binding"/>
    <property type="evidence" value="ECO:0007669"/>
    <property type="project" value="UniProtKB-KW"/>
</dbReference>
<comment type="caution">
    <text evidence="18">The sequence shown here is derived from an EMBL/GenBank/DDBJ whole genome shotgun (WGS) entry which is preliminary data.</text>
</comment>
<name>A0A1D2N0B2_ORCCI</name>
<dbReference type="PRINTS" id="PR01658">
    <property type="entry name" value="MCMPROTEIN2"/>
</dbReference>
<evidence type="ECO:0000256" key="4">
    <source>
        <dbReference type="ARBA" id="ARBA00018925"/>
    </source>
</evidence>
<accession>A0A1D2N0B2</accession>
<dbReference type="GO" id="GO:0003697">
    <property type="term" value="F:single-stranded DNA binding"/>
    <property type="evidence" value="ECO:0007669"/>
    <property type="project" value="TreeGrafter"/>
</dbReference>
<dbReference type="Pfam" id="PF17855">
    <property type="entry name" value="MCM_lid"/>
    <property type="match status" value="1"/>
</dbReference>
<dbReference type="EC" id="3.6.4.12" evidence="3"/>
<evidence type="ECO:0000256" key="15">
    <source>
        <dbReference type="ARBA" id="ARBA00023306"/>
    </source>
</evidence>
<dbReference type="InterPro" id="IPR018525">
    <property type="entry name" value="MCM_CS"/>
</dbReference>
<proteinExistence type="inferred from homology"/>
<feature type="compositionally biased region" description="Basic and acidic residues" evidence="16">
    <location>
        <begin position="135"/>
        <end position="149"/>
    </location>
</feature>
<dbReference type="PROSITE" id="PS50051">
    <property type="entry name" value="MCM_2"/>
    <property type="match status" value="1"/>
</dbReference>
<dbReference type="GO" id="GO:0043138">
    <property type="term" value="F:3'-5' DNA helicase activity"/>
    <property type="evidence" value="ECO:0007669"/>
    <property type="project" value="TreeGrafter"/>
</dbReference>
<dbReference type="Gene3D" id="3.40.50.300">
    <property type="entry name" value="P-loop containing nucleotide triphosphate hydrolases"/>
    <property type="match status" value="1"/>
</dbReference>
<comment type="subcellular location">
    <subcellularLocation>
        <location evidence="1">Nucleus</location>
    </subcellularLocation>
</comment>
<evidence type="ECO:0000256" key="8">
    <source>
        <dbReference type="ARBA" id="ARBA00022771"/>
    </source>
</evidence>
<dbReference type="GO" id="GO:0005634">
    <property type="term" value="C:nucleus"/>
    <property type="evidence" value="ECO:0007669"/>
    <property type="project" value="UniProtKB-SubCell"/>
</dbReference>
<dbReference type="FunFam" id="3.40.50.300:FF:000138">
    <property type="entry name" value="DNA helicase"/>
    <property type="match status" value="1"/>
</dbReference>
<dbReference type="SUPFAM" id="SSF50249">
    <property type="entry name" value="Nucleic acid-binding proteins"/>
    <property type="match status" value="1"/>
</dbReference>
<feature type="region of interest" description="Disordered" evidence="16">
    <location>
        <begin position="1"/>
        <end position="122"/>
    </location>
</feature>
<keyword evidence="11" id="KW-0862">Zinc</keyword>
<evidence type="ECO:0000256" key="10">
    <source>
        <dbReference type="ARBA" id="ARBA00022806"/>
    </source>
</evidence>
<reference evidence="18 19" key="1">
    <citation type="journal article" date="2016" name="Genome Biol. Evol.">
        <title>Gene Family Evolution Reflects Adaptation to Soil Environmental Stressors in the Genome of the Collembolan Orchesella cincta.</title>
        <authorList>
            <person name="Faddeeva-Vakhrusheva A."/>
            <person name="Derks M.F."/>
            <person name="Anvar S.Y."/>
            <person name="Agamennone V."/>
            <person name="Suring W."/>
            <person name="Smit S."/>
            <person name="van Straalen N.M."/>
            <person name="Roelofs D."/>
        </authorList>
    </citation>
    <scope>NUCLEOTIDE SEQUENCE [LARGE SCALE GENOMIC DNA]</scope>
    <source>
        <tissue evidence="18">Mixed pool</tissue>
    </source>
</reference>
<dbReference type="InterPro" id="IPR012340">
    <property type="entry name" value="NA-bd_OB-fold"/>
</dbReference>
<keyword evidence="19" id="KW-1185">Reference proteome</keyword>
<evidence type="ECO:0000256" key="2">
    <source>
        <dbReference type="ARBA" id="ARBA00008010"/>
    </source>
</evidence>
<dbReference type="STRING" id="48709.A0A1D2N0B2"/>
<evidence type="ECO:0000256" key="11">
    <source>
        <dbReference type="ARBA" id="ARBA00022833"/>
    </source>
</evidence>
<dbReference type="Pfam" id="PF23669">
    <property type="entry name" value="WHD_MCM2"/>
    <property type="match status" value="1"/>
</dbReference>
<keyword evidence="10" id="KW-0347">Helicase</keyword>
<dbReference type="CDD" id="cd17753">
    <property type="entry name" value="MCM2"/>
    <property type="match status" value="1"/>
</dbReference>
<feature type="region of interest" description="Disordered" evidence="16">
    <location>
        <begin position="135"/>
        <end position="196"/>
    </location>
</feature>
<dbReference type="InterPro" id="IPR027925">
    <property type="entry name" value="MCM_N"/>
</dbReference>
<evidence type="ECO:0000256" key="6">
    <source>
        <dbReference type="ARBA" id="ARBA00022723"/>
    </source>
</evidence>
<dbReference type="Pfam" id="PF17207">
    <property type="entry name" value="MCM_OB"/>
    <property type="match status" value="1"/>
</dbReference>
<dbReference type="InterPro" id="IPR059098">
    <property type="entry name" value="WHD_MCM2"/>
</dbReference>
<evidence type="ECO:0000256" key="16">
    <source>
        <dbReference type="SAM" id="MobiDB-lite"/>
    </source>
</evidence>
<dbReference type="Pfam" id="PF00493">
    <property type="entry name" value="MCM"/>
    <property type="match status" value="1"/>
</dbReference>
<feature type="compositionally biased region" description="Acidic residues" evidence="16">
    <location>
        <begin position="38"/>
        <end position="53"/>
    </location>
</feature>
<dbReference type="Pfam" id="PF14551">
    <property type="entry name" value="MCM_N"/>
    <property type="match status" value="1"/>
</dbReference>
<dbReference type="PANTHER" id="PTHR11630">
    <property type="entry name" value="DNA REPLICATION LICENSING FACTOR MCM FAMILY MEMBER"/>
    <property type="match status" value="1"/>
</dbReference>
<evidence type="ECO:0000256" key="9">
    <source>
        <dbReference type="ARBA" id="ARBA00022801"/>
    </source>
</evidence>
<evidence type="ECO:0000313" key="19">
    <source>
        <dbReference type="Proteomes" id="UP000094527"/>
    </source>
</evidence>
<dbReference type="InterPro" id="IPR001208">
    <property type="entry name" value="MCM_dom"/>
</dbReference>
<keyword evidence="5" id="KW-0235">DNA replication</keyword>
<dbReference type="InterPro" id="IPR033762">
    <property type="entry name" value="MCM_OB"/>
</dbReference>
<comment type="similarity">
    <text evidence="2">Belongs to the MCM family.</text>
</comment>
<feature type="region of interest" description="Disordered" evidence="16">
    <location>
        <begin position="714"/>
        <end position="745"/>
    </location>
</feature>
<evidence type="ECO:0000256" key="14">
    <source>
        <dbReference type="ARBA" id="ARBA00023242"/>
    </source>
</evidence>
<dbReference type="GO" id="GO:0042555">
    <property type="term" value="C:MCM complex"/>
    <property type="evidence" value="ECO:0007669"/>
    <property type="project" value="InterPro"/>
</dbReference>
<dbReference type="Gene3D" id="2.40.50.140">
    <property type="entry name" value="Nucleic acid-binding proteins"/>
    <property type="match status" value="1"/>
</dbReference>
<feature type="domain" description="MCM C-terminal AAA(+) ATPase" evidence="17">
    <location>
        <begin position="499"/>
        <end position="705"/>
    </location>
</feature>
<dbReference type="InterPro" id="IPR027417">
    <property type="entry name" value="P-loop_NTPase"/>
</dbReference>
<dbReference type="GO" id="GO:0017116">
    <property type="term" value="F:single-stranded DNA helicase activity"/>
    <property type="evidence" value="ECO:0007669"/>
    <property type="project" value="TreeGrafter"/>
</dbReference>
<dbReference type="OrthoDB" id="844at2759"/>
<dbReference type="OMA" id="TYERVTT"/>
<dbReference type="GO" id="GO:0000727">
    <property type="term" value="P:double-strand break repair via break-induced replication"/>
    <property type="evidence" value="ECO:0007669"/>
    <property type="project" value="TreeGrafter"/>
</dbReference>
<dbReference type="Gene3D" id="3.30.1640.10">
    <property type="entry name" value="mini-chromosome maintenance (MCM) complex, chain A, domain 1"/>
    <property type="match status" value="1"/>
</dbReference>
<evidence type="ECO:0000259" key="17">
    <source>
        <dbReference type="PROSITE" id="PS50051"/>
    </source>
</evidence>
<dbReference type="PRINTS" id="PR01657">
    <property type="entry name" value="MCMFAMILY"/>
</dbReference>
<keyword evidence="6" id="KW-0479">Metal-binding</keyword>
<evidence type="ECO:0000256" key="5">
    <source>
        <dbReference type="ARBA" id="ARBA00022705"/>
    </source>
</evidence>
<dbReference type="InterPro" id="IPR041562">
    <property type="entry name" value="MCM_lid"/>
</dbReference>
<keyword evidence="13" id="KW-0238">DNA-binding</keyword>
<sequence length="956" mass="108618">SGNGRPRGSQSVRSVESDEELIDMFPNEDPSARRPDYATDDSDNELIAEEDPEPVMPMRNSRRRRPSRSPSVVSEDSGNRPLGLLGDESESEGEDLFGNNMERDYRPISHQDRYDPNMLDDSDVSEVSLQTRLEAERQMRVRDRQEGRSRGARKGLLYDDDEDDMLPTSRKRRFRRHSEESSAVSGDRPEETEYESMENLEDTRGMAVADWITMPGTKNEIINRFKYFLNTFTDAQGAHLYREKIRKMCEENKTSIEVCYHHLANGEQVLAFFLPEAPLKMLEILDESLCSLVFTMFKHYRRVSQDIHVRIINLPLTEHIRSLRQLHLNQMVRVVGVITSSTGVLPQLSIAMYDCVSCGTVLGPFIQTQGVETKPSNCVECQRTGPMALNMEKTIFQNYQRLVIQESPGKVPAGRLPRSKDVICLSDLTDVCKPGDEIDLTGIYTNTYDGSLNVKQGFPVFSTVILANYILKKDDKSSMQGLTDEDIKIINELSKDDRIFDRIVASIAPSIFGHHDIKRAIALSLFGGVRKNPQGKHQVRGDINILLCGDPGTAKSQFLKYVEKTAPRCVYATGQGASAVGLTAYVQRSPVTKEWTLEAGALVLADEGVCLIDEFDKMSDGDRTSIHEAMEQQSISISKAGIVANLKARCAIMAAANPMGGSYDSSLTFSENVDLTEPILSRFDILCVVRDTPDPEVDERLARFVINSHIRHHPHYSKKEDENNSDSDEDMEDLQTPHRKDGDAEEMDVLEDISSLSKVEKLPQELLQKYLVYAKQTCKPKLENSSMGSDNDRVAHLYSELRRESMATGSVPITVRHVESIIRLAEAHAKVHLREYVNDDDINMSIRIVLESFIDTQKFGVTRQMRKQFSRYLTYRKDNHELLLFILKNMISEQTIYLESRYRAAPEYVEVNEKDFVEKAKGMGIHSVFSFYESQLFKQNKFNFDKQRKIIAQKRL</sequence>
<evidence type="ECO:0000256" key="12">
    <source>
        <dbReference type="ARBA" id="ARBA00022840"/>
    </source>
</evidence>
<dbReference type="GO" id="GO:0016787">
    <property type="term" value="F:hydrolase activity"/>
    <property type="evidence" value="ECO:0007669"/>
    <property type="project" value="UniProtKB-KW"/>
</dbReference>
<evidence type="ECO:0000256" key="3">
    <source>
        <dbReference type="ARBA" id="ARBA00012551"/>
    </source>
</evidence>
<dbReference type="SMART" id="SM00350">
    <property type="entry name" value="MCM"/>
    <property type="match status" value="1"/>
</dbReference>
<evidence type="ECO:0000256" key="1">
    <source>
        <dbReference type="ARBA" id="ARBA00004123"/>
    </source>
</evidence>